<keyword evidence="3" id="KW-0548">Nucleotidyltransferase</keyword>
<dbReference type="GO" id="GO:0006508">
    <property type="term" value="P:proteolysis"/>
    <property type="evidence" value="ECO:0007669"/>
    <property type="project" value="UniProtKB-KW"/>
</dbReference>
<dbReference type="InterPro" id="IPR053134">
    <property type="entry name" value="RNA-dir_DNA_polymerase"/>
</dbReference>
<organism evidence="9 10">
    <name type="scientific">Thelohanellus kitauei</name>
    <name type="common">Myxosporean</name>
    <dbReference type="NCBI Taxonomy" id="669202"/>
    <lineage>
        <taxon>Eukaryota</taxon>
        <taxon>Metazoa</taxon>
        <taxon>Cnidaria</taxon>
        <taxon>Myxozoa</taxon>
        <taxon>Myxosporea</taxon>
        <taxon>Bivalvulida</taxon>
        <taxon>Platysporina</taxon>
        <taxon>Myxobolidae</taxon>
        <taxon>Thelohanellus</taxon>
    </lineage>
</organism>
<evidence type="ECO:0000256" key="1">
    <source>
        <dbReference type="ARBA" id="ARBA00022670"/>
    </source>
</evidence>
<evidence type="ECO:0000256" key="6">
    <source>
        <dbReference type="ARBA" id="ARBA00022801"/>
    </source>
</evidence>
<keyword evidence="1" id="KW-0645">Protease</keyword>
<evidence type="ECO:0000313" key="9">
    <source>
        <dbReference type="EMBL" id="KII64797.1"/>
    </source>
</evidence>
<dbReference type="InterPro" id="IPR000477">
    <property type="entry name" value="RT_dom"/>
</dbReference>
<accession>A0A0C2MSX1</accession>
<keyword evidence="6" id="KW-0378">Hydrolase</keyword>
<keyword evidence="10" id="KW-1185">Reference proteome</keyword>
<dbReference type="EMBL" id="JWZT01004097">
    <property type="protein sequence ID" value="KII64797.1"/>
    <property type="molecule type" value="Genomic_DNA"/>
</dbReference>
<name>A0A0C2MSX1_THEKT</name>
<dbReference type="AlphaFoldDB" id="A0A0C2MSX1"/>
<keyword evidence="5" id="KW-0255">Endonuclease</keyword>
<dbReference type="InterPro" id="IPR043128">
    <property type="entry name" value="Rev_trsase/Diguanyl_cyclase"/>
</dbReference>
<dbReference type="InterPro" id="IPR043502">
    <property type="entry name" value="DNA/RNA_pol_sf"/>
</dbReference>
<dbReference type="PANTHER" id="PTHR24559:SF444">
    <property type="entry name" value="REVERSE TRANSCRIPTASE DOMAIN-CONTAINING PROTEIN"/>
    <property type="match status" value="1"/>
</dbReference>
<dbReference type="CDD" id="cd01647">
    <property type="entry name" value="RT_LTR"/>
    <property type="match status" value="1"/>
</dbReference>
<dbReference type="PANTHER" id="PTHR24559">
    <property type="entry name" value="TRANSPOSON TY3-I GAG-POL POLYPROTEIN"/>
    <property type="match status" value="1"/>
</dbReference>
<evidence type="ECO:0000256" key="3">
    <source>
        <dbReference type="ARBA" id="ARBA00022695"/>
    </source>
</evidence>
<dbReference type="SUPFAM" id="SSF56672">
    <property type="entry name" value="DNA/RNA polymerases"/>
    <property type="match status" value="1"/>
</dbReference>
<dbReference type="FunFam" id="3.10.10.10:FF:000007">
    <property type="entry name" value="Retrovirus-related Pol polyprotein from transposon 17.6-like Protein"/>
    <property type="match status" value="1"/>
</dbReference>
<dbReference type="Proteomes" id="UP000031668">
    <property type="component" value="Unassembled WGS sequence"/>
</dbReference>
<reference evidence="9 10" key="1">
    <citation type="journal article" date="2014" name="Genome Biol. Evol.">
        <title>The genome of the myxosporean Thelohanellus kitauei shows adaptations to nutrient acquisition within its fish host.</title>
        <authorList>
            <person name="Yang Y."/>
            <person name="Xiong J."/>
            <person name="Zhou Z."/>
            <person name="Huo F."/>
            <person name="Miao W."/>
            <person name="Ran C."/>
            <person name="Liu Y."/>
            <person name="Zhang J."/>
            <person name="Feng J."/>
            <person name="Wang M."/>
            <person name="Wang M."/>
            <person name="Wang L."/>
            <person name="Yao B."/>
        </authorList>
    </citation>
    <scope>NUCLEOTIDE SEQUENCE [LARGE SCALE GENOMIC DNA]</scope>
    <source>
        <strain evidence="9">Wuqing</strain>
    </source>
</reference>
<keyword evidence="2" id="KW-0808">Transferase</keyword>
<dbReference type="GO" id="GO:0008233">
    <property type="term" value="F:peptidase activity"/>
    <property type="evidence" value="ECO:0007669"/>
    <property type="project" value="UniProtKB-KW"/>
</dbReference>
<dbReference type="Gene3D" id="3.10.10.10">
    <property type="entry name" value="HIV Type 1 Reverse Transcriptase, subunit A, domain 1"/>
    <property type="match status" value="2"/>
</dbReference>
<evidence type="ECO:0000259" key="8">
    <source>
        <dbReference type="Pfam" id="PF00078"/>
    </source>
</evidence>
<keyword evidence="4" id="KW-0540">Nuclease</keyword>
<dbReference type="Gene3D" id="3.30.70.270">
    <property type="match status" value="1"/>
</dbReference>
<dbReference type="GO" id="GO:0003964">
    <property type="term" value="F:RNA-directed DNA polymerase activity"/>
    <property type="evidence" value="ECO:0007669"/>
    <property type="project" value="UniProtKB-KW"/>
</dbReference>
<sequence>MDHLKPEECKDYLFICLDLTAWKEVKALKLDMLPYAELVSNLKERFDVPQRCKSGYPESLVCKRVRERRVDRIGTPLEPKSIWDAAKLCESKNMSNSSYGCSVAQSDNRYEPSKYTDSLLQLLTVWAHRTQLPLENGKQSWGRVKGVDSDFLLDTGIDTANDSLLYVVGAVDGDLNLNGLSCTHKLLVAKNLFCNCVLDGNDQMLTLEDSRNLNSEIATPCIPILIYDDLLKLLPKYKDIFSAHEFDLGICINAKHKISTTEVLPIKQQPRRLPVYQQSIFKNTIDEMLRAGVIRKSSSQWALAFTSLDLATGYFQIEVYENDFHKTAFTTPLGFYEFLVMPFGLKNTPSSFQQTMESLFSELLHKNLLIYLDDIVVFSEDLETHIEEIIHVFSILRSANLKLRQDKCELFKKELKYLG</sequence>
<evidence type="ECO:0000256" key="7">
    <source>
        <dbReference type="ARBA" id="ARBA00022918"/>
    </source>
</evidence>
<keyword evidence="7" id="KW-0695">RNA-directed DNA polymerase</keyword>
<dbReference type="OrthoDB" id="9369938at2759"/>
<dbReference type="GO" id="GO:0004519">
    <property type="term" value="F:endonuclease activity"/>
    <property type="evidence" value="ECO:0007669"/>
    <property type="project" value="UniProtKB-KW"/>
</dbReference>
<proteinExistence type="predicted"/>
<gene>
    <name evidence="9" type="ORF">RF11_03402</name>
</gene>
<comment type="caution">
    <text evidence="9">The sequence shown here is derived from an EMBL/GenBank/DDBJ whole genome shotgun (WGS) entry which is preliminary data.</text>
</comment>
<evidence type="ECO:0000256" key="4">
    <source>
        <dbReference type="ARBA" id="ARBA00022722"/>
    </source>
</evidence>
<dbReference type="Pfam" id="PF00078">
    <property type="entry name" value="RVT_1"/>
    <property type="match status" value="1"/>
</dbReference>
<evidence type="ECO:0000256" key="2">
    <source>
        <dbReference type="ARBA" id="ARBA00022679"/>
    </source>
</evidence>
<feature type="domain" description="Reverse transcriptase" evidence="8">
    <location>
        <begin position="299"/>
        <end position="419"/>
    </location>
</feature>
<evidence type="ECO:0000256" key="5">
    <source>
        <dbReference type="ARBA" id="ARBA00022759"/>
    </source>
</evidence>
<protein>
    <recommendedName>
        <fullName evidence="8">Reverse transcriptase domain-containing protein</fullName>
    </recommendedName>
</protein>
<evidence type="ECO:0000313" key="10">
    <source>
        <dbReference type="Proteomes" id="UP000031668"/>
    </source>
</evidence>